<evidence type="ECO:0000313" key="2">
    <source>
        <dbReference type="Proteomes" id="UP000597338"/>
    </source>
</evidence>
<dbReference type="Gene3D" id="2.160.20.10">
    <property type="entry name" value="Single-stranded right-handed beta-helix, Pectin lyase-like"/>
    <property type="match status" value="1"/>
</dbReference>
<keyword evidence="2" id="KW-1185">Reference proteome</keyword>
<dbReference type="SUPFAM" id="SSF51126">
    <property type="entry name" value="Pectin lyase-like"/>
    <property type="match status" value="1"/>
</dbReference>
<accession>A0ABQ1MKH6</accession>
<evidence type="ECO:0008006" key="3">
    <source>
        <dbReference type="Google" id="ProtNLM"/>
    </source>
</evidence>
<proteinExistence type="predicted"/>
<comment type="caution">
    <text evidence="1">The sequence shown here is derived from an EMBL/GenBank/DDBJ whole genome shotgun (WGS) entry which is preliminary data.</text>
</comment>
<sequence length="382" mass="41532">MKCQLMKSFTQTCSIGLFFLLFAVGGNGQELSIRKLSDVKYAIDGELAGGLANGKPMFNFKVGTPDFVVRTKDQLLKALADAKSGSIVYVDDDVEIDLSGQKNITIRSGITLASGRGKVEGALGALIKTSTAGTSPLFVCGSNVNIFGLRFYGGDKDIYHGNKKYEGKNAVYENTYKVPVSIAIKTNYPNLEVKNCEFYGWTHAAISLQKGADNAKILYNYIHHNRRVGLGYGVNLDGVFALIKGNVFDYNRHDIAGTGIPGTGYEACYNVFLQNGTSHSVDMHGGKDRNDNTDIAGTKINVYNNTFVLFPDRKAVVIRGKPSKLANIKNNTVQYVSTDDKAKGLFARIFGVSSNAPANYATPFDQLYSKGNVTITDNTIKK</sequence>
<dbReference type="EMBL" id="BMIK01000013">
    <property type="protein sequence ID" value="GGC38866.1"/>
    <property type="molecule type" value="Genomic_DNA"/>
</dbReference>
<gene>
    <name evidence="1" type="ORF">GCM10011386_33720</name>
</gene>
<name>A0ABQ1MKH6_9SPHI</name>
<organism evidence="1 2">
    <name type="scientific">Parapedobacter defluvii</name>
    <dbReference type="NCBI Taxonomy" id="2045106"/>
    <lineage>
        <taxon>Bacteria</taxon>
        <taxon>Pseudomonadati</taxon>
        <taxon>Bacteroidota</taxon>
        <taxon>Sphingobacteriia</taxon>
        <taxon>Sphingobacteriales</taxon>
        <taxon>Sphingobacteriaceae</taxon>
        <taxon>Parapedobacter</taxon>
    </lineage>
</organism>
<reference evidence="2" key="1">
    <citation type="journal article" date="2019" name="Int. J. Syst. Evol. Microbiol.">
        <title>The Global Catalogue of Microorganisms (GCM) 10K type strain sequencing project: providing services to taxonomists for standard genome sequencing and annotation.</title>
        <authorList>
            <consortium name="The Broad Institute Genomics Platform"/>
            <consortium name="The Broad Institute Genome Sequencing Center for Infectious Disease"/>
            <person name="Wu L."/>
            <person name="Ma J."/>
        </authorList>
    </citation>
    <scope>NUCLEOTIDE SEQUENCE [LARGE SCALE GENOMIC DNA]</scope>
    <source>
        <strain evidence="2">CGMCC 1.15342</strain>
    </source>
</reference>
<dbReference type="InterPro" id="IPR011050">
    <property type="entry name" value="Pectin_lyase_fold/virulence"/>
</dbReference>
<evidence type="ECO:0000313" key="1">
    <source>
        <dbReference type="EMBL" id="GGC38866.1"/>
    </source>
</evidence>
<dbReference type="InterPro" id="IPR012334">
    <property type="entry name" value="Pectin_lyas_fold"/>
</dbReference>
<protein>
    <recommendedName>
        <fullName evidence="3">Right handed beta helix region</fullName>
    </recommendedName>
</protein>
<dbReference type="Proteomes" id="UP000597338">
    <property type="component" value="Unassembled WGS sequence"/>
</dbReference>